<reference evidence="5" key="1">
    <citation type="submission" date="2019-10" db="EMBL/GenBank/DDBJ databases">
        <authorList>
            <person name="Zhang R."/>
            <person name="Pan Y."/>
            <person name="Wang J."/>
            <person name="Ma R."/>
            <person name="Yu S."/>
        </authorList>
    </citation>
    <scope>NUCLEOTIDE SEQUENCE</scope>
    <source>
        <strain evidence="5">LA-IB0</strain>
        <tissue evidence="5">Leaf</tissue>
    </source>
</reference>
<dbReference type="PANTHER" id="PTHR23196:SF1">
    <property type="entry name" value="PAX-INTERACTING PROTEIN 1"/>
    <property type="match status" value="1"/>
</dbReference>
<evidence type="ECO:0000313" key="6">
    <source>
        <dbReference type="Proteomes" id="UP000826271"/>
    </source>
</evidence>
<dbReference type="InterPro" id="IPR051579">
    <property type="entry name" value="DDR_Transcriptional_Reg"/>
</dbReference>
<dbReference type="InterPro" id="IPR001357">
    <property type="entry name" value="BRCT_dom"/>
</dbReference>
<proteinExistence type="predicted"/>
<dbReference type="Pfam" id="PF16589">
    <property type="entry name" value="BRCT_2"/>
    <property type="match status" value="1"/>
</dbReference>
<dbReference type="AlphaFoldDB" id="A0AAV6WBR6"/>
<dbReference type="GO" id="GO:0005634">
    <property type="term" value="C:nucleus"/>
    <property type="evidence" value="ECO:0007669"/>
    <property type="project" value="UniProtKB-SubCell"/>
</dbReference>
<comment type="subcellular location">
    <subcellularLocation>
        <location evidence="1">Nucleus</location>
    </subcellularLocation>
</comment>
<dbReference type="Gene3D" id="3.40.50.10190">
    <property type="entry name" value="BRCT domain"/>
    <property type="match status" value="1"/>
</dbReference>
<keyword evidence="6" id="KW-1185">Reference proteome</keyword>
<evidence type="ECO:0000256" key="2">
    <source>
        <dbReference type="ARBA" id="ARBA00022763"/>
    </source>
</evidence>
<organism evidence="5 6">
    <name type="scientific">Buddleja alternifolia</name>
    <dbReference type="NCBI Taxonomy" id="168488"/>
    <lineage>
        <taxon>Eukaryota</taxon>
        <taxon>Viridiplantae</taxon>
        <taxon>Streptophyta</taxon>
        <taxon>Embryophyta</taxon>
        <taxon>Tracheophyta</taxon>
        <taxon>Spermatophyta</taxon>
        <taxon>Magnoliopsida</taxon>
        <taxon>eudicotyledons</taxon>
        <taxon>Gunneridae</taxon>
        <taxon>Pentapetalae</taxon>
        <taxon>asterids</taxon>
        <taxon>lamiids</taxon>
        <taxon>Lamiales</taxon>
        <taxon>Scrophulariaceae</taxon>
        <taxon>Buddlejeae</taxon>
        <taxon>Buddleja</taxon>
    </lineage>
</organism>
<protein>
    <recommendedName>
        <fullName evidence="4">BRCT domain-containing protein</fullName>
    </recommendedName>
</protein>
<dbReference type="InterPro" id="IPR036420">
    <property type="entry name" value="BRCT_dom_sf"/>
</dbReference>
<gene>
    <name evidence="5" type="ORF">BUALT_Bualt19G0120700</name>
</gene>
<keyword evidence="2" id="KW-0227">DNA damage</keyword>
<evidence type="ECO:0000259" key="4">
    <source>
        <dbReference type="Pfam" id="PF16589"/>
    </source>
</evidence>
<dbReference type="PANTHER" id="PTHR23196">
    <property type="entry name" value="PAX TRANSCRIPTION ACTIVATION DOMAIN INTERACTING PROTEIN"/>
    <property type="match status" value="1"/>
</dbReference>
<dbReference type="EMBL" id="WHWC01000019">
    <property type="protein sequence ID" value="KAG8364360.1"/>
    <property type="molecule type" value="Genomic_DNA"/>
</dbReference>
<keyword evidence="3" id="KW-0539">Nucleus</keyword>
<dbReference type="CDD" id="cd18432">
    <property type="entry name" value="BRCT_PAXIP1_rpt6_like"/>
    <property type="match status" value="1"/>
</dbReference>
<dbReference type="GO" id="GO:0006974">
    <property type="term" value="P:DNA damage response"/>
    <property type="evidence" value="ECO:0007669"/>
    <property type="project" value="UniProtKB-KW"/>
</dbReference>
<evidence type="ECO:0000256" key="1">
    <source>
        <dbReference type="ARBA" id="ARBA00004123"/>
    </source>
</evidence>
<feature type="domain" description="BRCT" evidence="4">
    <location>
        <begin position="69"/>
        <end position="154"/>
    </location>
</feature>
<name>A0AAV6WBR6_9LAMI</name>
<evidence type="ECO:0000256" key="3">
    <source>
        <dbReference type="ARBA" id="ARBA00023242"/>
    </source>
</evidence>
<dbReference type="Proteomes" id="UP000826271">
    <property type="component" value="Unassembled WGS sequence"/>
</dbReference>
<sequence>MNIRGSLAGSLSRSSLMKEINNLRHSSPEPFGRTKEARKRRDITNIRVLFSQHLDVDVIKQQKKTIFMQGQKVLITRNTKPGQDILANLVKAVHGLAVERLGRSVLKDEKFPDDLLILSCEEDYDVCVPFLEKGGSVYSSELLLNGIVIQKLEYER</sequence>
<comment type="caution">
    <text evidence="5">The sequence shown here is derived from an EMBL/GenBank/DDBJ whole genome shotgun (WGS) entry which is preliminary data.</text>
</comment>
<accession>A0AAV6WBR6</accession>
<evidence type="ECO:0000313" key="5">
    <source>
        <dbReference type="EMBL" id="KAG8364360.1"/>
    </source>
</evidence>